<gene>
    <name evidence="1" type="ORF">NY98_12390</name>
</gene>
<evidence type="ECO:0008006" key="3">
    <source>
        <dbReference type="Google" id="ProtNLM"/>
    </source>
</evidence>
<name>A0AB34Q674_XANCI</name>
<protein>
    <recommendedName>
        <fullName evidence="3">Transposase</fullName>
    </recommendedName>
</protein>
<sequence>MLLHIHHRGTVMYVVDVHLQAFNVYDLRTAEVAGDKHIPKVGVCSFSSCRDVIPCSHCGWTPLIVKKLKFLPQAIEIFSPALQLCDVTKVLKLLEASLHLRK</sequence>
<evidence type="ECO:0000313" key="1">
    <source>
        <dbReference type="EMBL" id="KGU52529.1"/>
    </source>
</evidence>
<dbReference type="AlphaFoldDB" id="A0AB34Q674"/>
<proteinExistence type="predicted"/>
<organism evidence="1 2">
    <name type="scientific">Xanthomonas citri pv. fuscans</name>
    <dbReference type="NCBI Taxonomy" id="366649"/>
    <lineage>
        <taxon>Bacteria</taxon>
        <taxon>Pseudomonadati</taxon>
        <taxon>Pseudomonadota</taxon>
        <taxon>Gammaproteobacteria</taxon>
        <taxon>Lysobacterales</taxon>
        <taxon>Lysobacteraceae</taxon>
        <taxon>Xanthomonas</taxon>
    </lineage>
</organism>
<reference evidence="2" key="1">
    <citation type="submission" date="2015-04" db="EMBL/GenBank/DDBJ databases">
        <title>Genome sequencing of pathogens of bean.</title>
        <authorList>
            <person name="Harrison J."/>
            <person name="Aritua V."/>
            <person name="Sapp M."/>
            <person name="Smith J."/>
            <person name="Studholme D.J."/>
        </authorList>
    </citation>
    <scope>NUCLEOTIDE SEQUENCE [LARGE SCALE GENOMIC DNA]</scope>
    <source>
        <strain evidence="2">NCPPB 1058</strain>
    </source>
</reference>
<accession>A0AB34Q674</accession>
<comment type="caution">
    <text evidence="1">The sequence shown here is derived from an EMBL/GenBank/DDBJ whole genome shotgun (WGS) entry which is preliminary data.</text>
</comment>
<dbReference type="Proteomes" id="UP000030585">
    <property type="component" value="Unassembled WGS sequence"/>
</dbReference>
<evidence type="ECO:0000313" key="2">
    <source>
        <dbReference type="Proteomes" id="UP000030585"/>
    </source>
</evidence>
<dbReference type="EMBL" id="JSEY02000060">
    <property type="protein sequence ID" value="KGU52529.1"/>
    <property type="molecule type" value="Genomic_DNA"/>
</dbReference>